<protein>
    <submittedName>
        <fullName evidence="2">Uncharacterized protein</fullName>
    </submittedName>
</protein>
<proteinExistence type="predicted"/>
<keyword evidence="1" id="KW-1133">Transmembrane helix</keyword>
<accession>A0A0G0Z3Z4</accession>
<comment type="caution">
    <text evidence="2">The sequence shown here is derived from an EMBL/GenBank/DDBJ whole genome shotgun (WGS) entry which is preliminary data.</text>
</comment>
<gene>
    <name evidence="2" type="ORF">UV06_C0001G0194</name>
</gene>
<dbReference type="Proteomes" id="UP000033854">
    <property type="component" value="Unassembled WGS sequence"/>
</dbReference>
<organism evidence="2 3">
    <name type="scientific">Candidatus Collierbacteria bacterium GW2011_GWA2_42_17</name>
    <dbReference type="NCBI Taxonomy" id="1618378"/>
    <lineage>
        <taxon>Bacteria</taxon>
        <taxon>Candidatus Collieribacteriota</taxon>
    </lineage>
</organism>
<sequence>MIKLIPSVFAADQVVDIGGEVSKNNFFGYSCIGNLIGNIISVAFIIAAIATFAFLVIGGINWLTSGGDKGKVETAQKMISNALIGLAIVAASYAIYVLVLDFFGIDLSQLCTDNPVGS</sequence>
<reference evidence="2 3" key="1">
    <citation type="journal article" date="2015" name="Nature">
        <title>rRNA introns, odd ribosomes, and small enigmatic genomes across a large radiation of phyla.</title>
        <authorList>
            <person name="Brown C.T."/>
            <person name="Hug L.A."/>
            <person name="Thomas B.C."/>
            <person name="Sharon I."/>
            <person name="Castelle C.J."/>
            <person name="Singh A."/>
            <person name="Wilkins M.J."/>
            <person name="Williams K.H."/>
            <person name="Banfield J.F."/>
        </authorList>
    </citation>
    <scope>NUCLEOTIDE SEQUENCE [LARGE SCALE GENOMIC DNA]</scope>
</reference>
<keyword evidence="1" id="KW-0472">Membrane</keyword>
<dbReference type="AlphaFoldDB" id="A0A0G0Z3Z4"/>
<evidence type="ECO:0000256" key="1">
    <source>
        <dbReference type="SAM" id="Phobius"/>
    </source>
</evidence>
<keyword evidence="1" id="KW-0812">Transmembrane</keyword>
<feature type="transmembrane region" description="Helical" evidence="1">
    <location>
        <begin position="78"/>
        <end position="99"/>
    </location>
</feature>
<dbReference type="EMBL" id="LCDA01000001">
    <property type="protein sequence ID" value="KKS43460.1"/>
    <property type="molecule type" value="Genomic_DNA"/>
</dbReference>
<feature type="transmembrane region" description="Helical" evidence="1">
    <location>
        <begin position="35"/>
        <end position="57"/>
    </location>
</feature>
<evidence type="ECO:0000313" key="3">
    <source>
        <dbReference type="Proteomes" id="UP000033854"/>
    </source>
</evidence>
<name>A0A0G0Z3Z4_9BACT</name>
<evidence type="ECO:0000313" key="2">
    <source>
        <dbReference type="EMBL" id="KKS43460.1"/>
    </source>
</evidence>